<gene>
    <name evidence="12" type="ORF">SAMN02799615_00484</name>
</gene>
<dbReference type="InterPro" id="IPR003423">
    <property type="entry name" value="OMP_efflux"/>
</dbReference>
<dbReference type="RefSeq" id="WP_026634490.1">
    <property type="nucleotide sequence ID" value="NZ_FONH01000001.1"/>
</dbReference>
<evidence type="ECO:0000256" key="9">
    <source>
        <dbReference type="ARBA" id="ARBA00037313"/>
    </source>
</evidence>
<keyword evidence="3 10" id="KW-1134">Transmembrane beta strand</keyword>
<comment type="subcellular location">
    <subcellularLocation>
        <location evidence="10">Cell outer membrane</location>
        <topology evidence="10">Lipid-anchor</topology>
    </subcellularLocation>
    <subcellularLocation>
        <location evidence="1">Membrane</location>
    </subcellularLocation>
</comment>
<dbReference type="GO" id="GO:0009279">
    <property type="term" value="C:cell outer membrane"/>
    <property type="evidence" value="ECO:0007669"/>
    <property type="project" value="UniProtKB-SubCell"/>
</dbReference>
<evidence type="ECO:0000256" key="3">
    <source>
        <dbReference type="ARBA" id="ARBA00022452"/>
    </source>
</evidence>
<accession>A0A1I1Y427</accession>
<evidence type="ECO:0000256" key="11">
    <source>
        <dbReference type="SAM" id="MobiDB-lite"/>
    </source>
</evidence>
<dbReference type="PANTHER" id="PTHR30203">
    <property type="entry name" value="OUTER MEMBRANE CATION EFFLUX PROTEIN"/>
    <property type="match status" value="1"/>
</dbReference>
<dbReference type="Gene3D" id="1.20.1600.10">
    <property type="entry name" value="Outer membrane efflux proteins (OEP)"/>
    <property type="match status" value="1"/>
</dbReference>
<dbReference type="AlphaFoldDB" id="A0A1I1Y427"/>
<organism evidence="12 13">
    <name type="scientific">Dyella marensis</name>
    <dbReference type="NCBI Taxonomy" id="500610"/>
    <lineage>
        <taxon>Bacteria</taxon>
        <taxon>Pseudomonadati</taxon>
        <taxon>Pseudomonadota</taxon>
        <taxon>Gammaproteobacteria</taxon>
        <taxon>Lysobacterales</taxon>
        <taxon>Rhodanobacteraceae</taxon>
        <taxon>Dyella</taxon>
    </lineage>
</organism>
<reference evidence="13" key="1">
    <citation type="submission" date="2016-10" db="EMBL/GenBank/DDBJ databases">
        <authorList>
            <person name="Varghese N."/>
            <person name="Submissions S."/>
        </authorList>
    </citation>
    <scope>NUCLEOTIDE SEQUENCE [LARGE SCALE GENOMIC DNA]</scope>
    <source>
        <strain evidence="13">UNC178MFTsu3.1</strain>
    </source>
</reference>
<dbReference type="InterPro" id="IPR010131">
    <property type="entry name" value="MdtP/NodT-like"/>
</dbReference>
<evidence type="ECO:0000256" key="1">
    <source>
        <dbReference type="ARBA" id="ARBA00004370"/>
    </source>
</evidence>
<evidence type="ECO:0000256" key="7">
    <source>
        <dbReference type="ARBA" id="ARBA00023139"/>
    </source>
</evidence>
<keyword evidence="4 10" id="KW-0812">Transmembrane</keyword>
<sequence>MIASPLKRPFGRRAALVVAVAVALAGCAIPAKVQHPTLRDEVPLAGLEAPARAGWPAADWWRQYQDPQLDDLIERAMKGSPDLAQAQSRLESAQQSIRIAAAQAGLSINGSAQVQRQRMSENGLIPSKFLGFTWYNQGDLGVQAQYDFDWWGKRRAQIDSAVDQARAAEAQRSAAALAIQNAVADTYFGWLADEARIDVARKQVDTQNQYVRVEDLRVRQGVDLPDDAQKARIQQASARELLVALESSAKIRQSALASLLGVAPAELPTLTPRALPSIDGGLPANIGTDLIARRPDIAASRWQVEAALKQTDAARAEFFPDISLSAMAGLSSIDLDKMFNASSRVFALTPALHLPIFNSGLLQANFRASKAQLDAAVAQYNGTVLSAARDVSLQSLTAQQLAARRQEQAAQIAANQSLLASAQARARQGVRDIRESLGAQGQLLQANDDALSLQAQALSTDLSLIKALGGGYRVAGDAQPASSSSSNSTSTAISGDAAHERH</sequence>
<dbReference type="Pfam" id="PF02321">
    <property type="entry name" value="OEP"/>
    <property type="match status" value="2"/>
</dbReference>
<name>A0A1I1Y427_9GAMM</name>
<evidence type="ECO:0000256" key="2">
    <source>
        <dbReference type="ARBA" id="ARBA00007613"/>
    </source>
</evidence>
<evidence type="ECO:0000256" key="4">
    <source>
        <dbReference type="ARBA" id="ARBA00022692"/>
    </source>
</evidence>
<dbReference type="GO" id="GO:0015562">
    <property type="term" value="F:efflux transmembrane transporter activity"/>
    <property type="evidence" value="ECO:0007669"/>
    <property type="project" value="InterPro"/>
</dbReference>
<evidence type="ECO:0000256" key="10">
    <source>
        <dbReference type="RuleBase" id="RU362097"/>
    </source>
</evidence>
<evidence type="ECO:0000313" key="12">
    <source>
        <dbReference type="EMBL" id="SFE14324.1"/>
    </source>
</evidence>
<dbReference type="Proteomes" id="UP000199477">
    <property type="component" value="Unassembled WGS sequence"/>
</dbReference>
<evidence type="ECO:0000313" key="13">
    <source>
        <dbReference type="Proteomes" id="UP000199477"/>
    </source>
</evidence>
<keyword evidence="13" id="KW-1185">Reference proteome</keyword>
<keyword evidence="5 10" id="KW-0732">Signal</keyword>
<feature type="region of interest" description="Disordered" evidence="11">
    <location>
        <begin position="476"/>
        <end position="502"/>
    </location>
</feature>
<comment type="similarity">
    <text evidence="2 10">Belongs to the outer membrane factor (OMF) (TC 1.B.17) family.</text>
</comment>
<dbReference type="NCBIfam" id="TIGR01845">
    <property type="entry name" value="outer_NodT"/>
    <property type="match status" value="1"/>
</dbReference>
<dbReference type="STRING" id="500610.SAMN02799615_00484"/>
<dbReference type="EMBL" id="FONH01000001">
    <property type="protein sequence ID" value="SFE14324.1"/>
    <property type="molecule type" value="Genomic_DNA"/>
</dbReference>
<dbReference type="PROSITE" id="PS51257">
    <property type="entry name" value="PROKAR_LIPOPROTEIN"/>
    <property type="match status" value="1"/>
</dbReference>
<dbReference type="PANTHER" id="PTHR30203:SF20">
    <property type="entry name" value="MULTIDRUG RESISTANCE OUTER MEMBRANE PROTEIN MDTP-RELATED"/>
    <property type="match status" value="1"/>
</dbReference>
<protein>
    <submittedName>
        <fullName evidence="12">Outer membrane protein, multidrug efflux system</fullName>
    </submittedName>
</protein>
<feature type="signal peptide" evidence="10">
    <location>
        <begin position="1"/>
        <end position="33"/>
    </location>
</feature>
<dbReference type="Gene3D" id="2.20.200.10">
    <property type="entry name" value="Outer membrane efflux proteins (OEP)"/>
    <property type="match status" value="1"/>
</dbReference>
<evidence type="ECO:0000256" key="5">
    <source>
        <dbReference type="ARBA" id="ARBA00022729"/>
    </source>
</evidence>
<feature type="compositionally biased region" description="Low complexity" evidence="11">
    <location>
        <begin position="481"/>
        <end position="494"/>
    </location>
</feature>
<proteinExistence type="inferred from homology"/>
<keyword evidence="6 10" id="KW-0472">Membrane</keyword>
<keyword evidence="7 10" id="KW-0564">Palmitate</keyword>
<comment type="function">
    <text evidence="9">Could be involved in resistance to puromycin, acriflavine and tetraphenylarsonium chloride.</text>
</comment>
<keyword evidence="8 10" id="KW-0449">Lipoprotein</keyword>
<feature type="chain" id="PRO_5011329929" evidence="10">
    <location>
        <begin position="34"/>
        <end position="502"/>
    </location>
</feature>
<dbReference type="SUPFAM" id="SSF56954">
    <property type="entry name" value="Outer membrane efflux proteins (OEP)"/>
    <property type="match status" value="1"/>
</dbReference>
<evidence type="ECO:0000256" key="8">
    <source>
        <dbReference type="ARBA" id="ARBA00023288"/>
    </source>
</evidence>
<evidence type="ECO:0000256" key="6">
    <source>
        <dbReference type="ARBA" id="ARBA00023136"/>
    </source>
</evidence>